<dbReference type="Proteomes" id="UP000324800">
    <property type="component" value="Unassembled WGS sequence"/>
</dbReference>
<dbReference type="EMBL" id="SNRW01009885">
    <property type="protein sequence ID" value="KAA6377352.1"/>
    <property type="molecule type" value="Genomic_DNA"/>
</dbReference>
<sequence>DEDKDQFEDDKRHRQIEKQKQSRSKQIPIIRGAQSLKTLFHSYDLIQILKPNQNIDNNYISPQQNILNIDNSPHPQQHSSQPLLQETLAILRTISPGDPRGYKEREPETKKQKLQQYKGLMEVIESFHDTMKLKIEEEKLNLKVDQPGKTRDFPNKDGPVFFYRLKNYRSTPIPRNMDLILPEDQWEQFDGDMREGVNHFCL</sequence>
<proteinExistence type="predicted"/>
<feature type="compositionally biased region" description="Basic and acidic residues" evidence="1">
    <location>
        <begin position="9"/>
        <end position="20"/>
    </location>
</feature>
<dbReference type="AlphaFoldDB" id="A0A5J4V4N9"/>
<feature type="region of interest" description="Disordered" evidence="1">
    <location>
        <begin position="1"/>
        <end position="28"/>
    </location>
</feature>
<reference evidence="2 3" key="1">
    <citation type="submission" date="2019-03" db="EMBL/GenBank/DDBJ databases">
        <title>Single cell metagenomics reveals metabolic interactions within the superorganism composed of flagellate Streblomastix strix and complex community of Bacteroidetes bacteria on its surface.</title>
        <authorList>
            <person name="Treitli S.C."/>
            <person name="Kolisko M."/>
            <person name="Husnik F."/>
            <person name="Keeling P."/>
            <person name="Hampl V."/>
        </authorList>
    </citation>
    <scope>NUCLEOTIDE SEQUENCE [LARGE SCALE GENOMIC DNA]</scope>
    <source>
        <strain evidence="2">ST1C</strain>
    </source>
</reference>
<accession>A0A5J4V4N9</accession>
<evidence type="ECO:0000313" key="2">
    <source>
        <dbReference type="EMBL" id="KAA6377352.1"/>
    </source>
</evidence>
<feature type="non-terminal residue" evidence="2">
    <location>
        <position position="1"/>
    </location>
</feature>
<evidence type="ECO:0000313" key="3">
    <source>
        <dbReference type="Proteomes" id="UP000324800"/>
    </source>
</evidence>
<evidence type="ECO:0000256" key="1">
    <source>
        <dbReference type="SAM" id="MobiDB-lite"/>
    </source>
</evidence>
<organism evidence="2 3">
    <name type="scientific">Streblomastix strix</name>
    <dbReference type="NCBI Taxonomy" id="222440"/>
    <lineage>
        <taxon>Eukaryota</taxon>
        <taxon>Metamonada</taxon>
        <taxon>Preaxostyla</taxon>
        <taxon>Oxymonadida</taxon>
        <taxon>Streblomastigidae</taxon>
        <taxon>Streblomastix</taxon>
    </lineage>
</organism>
<protein>
    <submittedName>
        <fullName evidence="2">Uncharacterized protein</fullName>
    </submittedName>
</protein>
<comment type="caution">
    <text evidence="2">The sequence shown here is derived from an EMBL/GenBank/DDBJ whole genome shotgun (WGS) entry which is preliminary data.</text>
</comment>
<gene>
    <name evidence="2" type="ORF">EZS28_027117</name>
</gene>
<name>A0A5J4V4N9_9EUKA</name>